<evidence type="ECO:0000313" key="2">
    <source>
        <dbReference type="Proteomes" id="UP000619238"/>
    </source>
</evidence>
<organism evidence="1 2">
    <name type="scientific">Kordia aestuariivivens</name>
    <dbReference type="NCBI Taxonomy" id="2759037"/>
    <lineage>
        <taxon>Bacteria</taxon>
        <taxon>Pseudomonadati</taxon>
        <taxon>Bacteroidota</taxon>
        <taxon>Flavobacteriia</taxon>
        <taxon>Flavobacteriales</taxon>
        <taxon>Flavobacteriaceae</taxon>
        <taxon>Kordia</taxon>
    </lineage>
</organism>
<dbReference type="Proteomes" id="UP000619238">
    <property type="component" value="Unassembled WGS sequence"/>
</dbReference>
<protein>
    <recommendedName>
        <fullName evidence="3">Nisin biosynthesis protein NisC</fullName>
    </recommendedName>
</protein>
<evidence type="ECO:0008006" key="3">
    <source>
        <dbReference type="Google" id="ProtNLM"/>
    </source>
</evidence>
<comment type="caution">
    <text evidence="1">The sequence shown here is derived from an EMBL/GenBank/DDBJ whole genome shotgun (WGS) entry which is preliminary data.</text>
</comment>
<dbReference type="PANTHER" id="PTHR12736">
    <property type="entry name" value="LANC-LIKE PROTEIN"/>
    <property type="match status" value="1"/>
</dbReference>
<dbReference type="Pfam" id="PF05147">
    <property type="entry name" value="LANC_like"/>
    <property type="match status" value="1"/>
</dbReference>
<name>A0ABR7QA88_9FLAO</name>
<keyword evidence="2" id="KW-1185">Reference proteome</keyword>
<dbReference type="SMART" id="SM01260">
    <property type="entry name" value="LANC_like"/>
    <property type="match status" value="1"/>
</dbReference>
<dbReference type="PANTHER" id="PTHR12736:SF7">
    <property type="entry name" value="LANC-LIKE PROTEIN 3"/>
    <property type="match status" value="1"/>
</dbReference>
<dbReference type="EMBL" id="JACGWS010000007">
    <property type="protein sequence ID" value="MBC8755450.1"/>
    <property type="molecule type" value="Genomic_DNA"/>
</dbReference>
<reference evidence="1 2" key="1">
    <citation type="submission" date="2020-07" db="EMBL/GenBank/DDBJ databases">
        <title>Description of Kordia aestuariivivens sp. nov., isolated from a tidal flat.</title>
        <authorList>
            <person name="Park S."/>
            <person name="Yoon J.-H."/>
        </authorList>
    </citation>
    <scope>NUCLEOTIDE SEQUENCE [LARGE SCALE GENOMIC DNA]</scope>
    <source>
        <strain evidence="1 2">YSTF-M3</strain>
    </source>
</reference>
<dbReference type="RefSeq" id="WP_187562503.1">
    <property type="nucleotide sequence ID" value="NZ_JACGWS010000007.1"/>
</dbReference>
<gene>
    <name evidence="1" type="ORF">H2O64_12305</name>
</gene>
<proteinExistence type="predicted"/>
<evidence type="ECO:0000313" key="1">
    <source>
        <dbReference type="EMBL" id="MBC8755450.1"/>
    </source>
</evidence>
<sequence length="421" mass="46666">MNNIEITPKTDVQVYIKTAHNIGKYLAKEAIWYKDMCNWTGHEVSVVGGKYETVVKACSIDLYSGLTGIALFLTELVHKTQDPIILHTLNGTLNTIYYNLEKSKVNNFGYYSGKIGVGYTLWRIGKKMQNPQLAAKGLEYVKSVKDEEITDHEVDIISGAAGSISVLLKLYYAEKDDEFLDIAKKCGQFLLKKAIKNGETWSWMTVDPKRALTGYSHGASGIASAMMELYATTKDEEYWHAAIGGFNYEKTWYNDQAKNWPDLRQHEENKPLNYGTMWCHGAPGIAIANLKAYEMTKLDYFLNEAKIAIETTKRSVIRETQPNIGANFSLCHGLAGNADILLYASQILETPEYAQIALKAGDLGISLYDTTGTVFPSGVNDPSGVTRGQQENPGLMLGLSGTGMFYLRLADMISIPSALVP</sequence>
<accession>A0ABR7QA88</accession>
<dbReference type="PRINTS" id="PR01950">
    <property type="entry name" value="LANCSUPER"/>
</dbReference>
<dbReference type="Gene3D" id="1.50.10.20">
    <property type="match status" value="1"/>
</dbReference>
<dbReference type="SUPFAM" id="SSF158745">
    <property type="entry name" value="LanC-like"/>
    <property type="match status" value="1"/>
</dbReference>
<dbReference type="InterPro" id="IPR007822">
    <property type="entry name" value="LANC-like"/>
</dbReference>